<keyword evidence="8" id="KW-1185">Reference proteome</keyword>
<dbReference type="CDD" id="cd06170">
    <property type="entry name" value="LuxR_C_like"/>
    <property type="match status" value="1"/>
</dbReference>
<dbReference type="SMART" id="SM00448">
    <property type="entry name" value="REC"/>
    <property type="match status" value="1"/>
</dbReference>
<dbReference type="GO" id="GO:0006355">
    <property type="term" value="P:regulation of DNA-templated transcription"/>
    <property type="evidence" value="ECO:0007669"/>
    <property type="project" value="InterPro"/>
</dbReference>
<comment type="caution">
    <text evidence="4">Lacks conserved residue(s) required for the propagation of feature annotation.</text>
</comment>
<evidence type="ECO:0000259" key="5">
    <source>
        <dbReference type="PROSITE" id="PS50043"/>
    </source>
</evidence>
<dbReference type="Proteomes" id="UP000076959">
    <property type="component" value="Unassembled WGS sequence"/>
</dbReference>
<dbReference type="SMART" id="SM00421">
    <property type="entry name" value="HTH_LUXR"/>
    <property type="match status" value="1"/>
</dbReference>
<evidence type="ECO:0000256" key="1">
    <source>
        <dbReference type="ARBA" id="ARBA00023015"/>
    </source>
</evidence>
<dbReference type="PROSITE" id="PS50110">
    <property type="entry name" value="RESPONSE_REGULATORY"/>
    <property type="match status" value="1"/>
</dbReference>
<feature type="domain" description="HTH luxR-type" evidence="5">
    <location>
        <begin position="139"/>
        <end position="201"/>
    </location>
</feature>
<sequence>MPGNMLSKGEVFVIDTDAAAREQLSTALQQNAYDVICFADGASLLSEAKARMPACVLLEMPPDRSGLEVLKRLREENCMAPVLVTSAKGSIAMAVDAIKSGAFDFIEKPFRTRDIVERIDAAIDEFGPPASNRRRWLPGREPLTERESEVLEHLAAGLTNKEIARRMQLSARTIEGYRASVLKKAGARNVTDLLRRIFGQGTAQATVTQG</sequence>
<accession>A0A176YP15</accession>
<evidence type="ECO:0000313" key="8">
    <source>
        <dbReference type="Proteomes" id="UP000076959"/>
    </source>
</evidence>
<dbReference type="Pfam" id="PF00072">
    <property type="entry name" value="Response_reg"/>
    <property type="match status" value="1"/>
</dbReference>
<dbReference type="InterPro" id="IPR001789">
    <property type="entry name" value="Sig_transdc_resp-reg_receiver"/>
</dbReference>
<organism evidence="7 8">
    <name type="scientific">Bradyrhizobium centrolobii</name>
    <dbReference type="NCBI Taxonomy" id="1505087"/>
    <lineage>
        <taxon>Bacteria</taxon>
        <taxon>Pseudomonadati</taxon>
        <taxon>Pseudomonadota</taxon>
        <taxon>Alphaproteobacteria</taxon>
        <taxon>Hyphomicrobiales</taxon>
        <taxon>Nitrobacteraceae</taxon>
        <taxon>Bradyrhizobium</taxon>
    </lineage>
</organism>
<proteinExistence type="predicted"/>
<dbReference type="PROSITE" id="PS50043">
    <property type="entry name" value="HTH_LUXR_2"/>
    <property type="match status" value="1"/>
</dbReference>
<dbReference type="OrthoDB" id="9782655at2"/>
<dbReference type="SUPFAM" id="SSF46894">
    <property type="entry name" value="C-terminal effector domain of the bipartite response regulators"/>
    <property type="match status" value="1"/>
</dbReference>
<dbReference type="InterPro" id="IPR016032">
    <property type="entry name" value="Sig_transdc_resp-reg_C-effctor"/>
</dbReference>
<keyword evidence="3" id="KW-0804">Transcription</keyword>
<dbReference type="SUPFAM" id="SSF52172">
    <property type="entry name" value="CheY-like"/>
    <property type="match status" value="1"/>
</dbReference>
<reference evidence="7 8" key="1">
    <citation type="submission" date="2016-03" db="EMBL/GenBank/DDBJ databases">
        <title>Draft Genome Sequence of the Strain BR 10245 (Bradyrhizobium sp.) isolated from nodules of Centrolobium paraense.</title>
        <authorList>
            <person name="Simoes-Araujo J.L.Sr."/>
            <person name="Barauna A.C."/>
            <person name="Silva K."/>
            <person name="Zilli J.E."/>
        </authorList>
    </citation>
    <scope>NUCLEOTIDE SEQUENCE [LARGE SCALE GENOMIC DNA]</scope>
    <source>
        <strain evidence="7 8">BR 10245</strain>
    </source>
</reference>
<dbReference type="Gene3D" id="1.10.10.10">
    <property type="entry name" value="Winged helix-like DNA-binding domain superfamily/Winged helix DNA-binding domain"/>
    <property type="match status" value="1"/>
</dbReference>
<dbReference type="RefSeq" id="WP_063701426.1">
    <property type="nucleotide sequence ID" value="NZ_LUUB01000062.1"/>
</dbReference>
<feature type="domain" description="Response regulatory" evidence="6">
    <location>
        <begin position="10"/>
        <end position="123"/>
    </location>
</feature>
<name>A0A176YP15_9BRAD</name>
<protein>
    <submittedName>
        <fullName evidence="7">DNA-binding response regulator</fullName>
    </submittedName>
</protein>
<evidence type="ECO:0000256" key="4">
    <source>
        <dbReference type="PROSITE-ProRule" id="PRU00169"/>
    </source>
</evidence>
<dbReference type="PANTHER" id="PTHR44688:SF16">
    <property type="entry name" value="DNA-BINDING TRANSCRIPTIONAL ACTIVATOR DEVR_DOSR"/>
    <property type="match status" value="1"/>
</dbReference>
<dbReference type="PANTHER" id="PTHR44688">
    <property type="entry name" value="DNA-BINDING TRANSCRIPTIONAL ACTIVATOR DEVR_DOSR"/>
    <property type="match status" value="1"/>
</dbReference>
<dbReference type="AlphaFoldDB" id="A0A176YP15"/>
<dbReference type="InterPro" id="IPR000792">
    <property type="entry name" value="Tscrpt_reg_LuxR_C"/>
</dbReference>
<evidence type="ECO:0000256" key="2">
    <source>
        <dbReference type="ARBA" id="ARBA00023125"/>
    </source>
</evidence>
<dbReference type="InterPro" id="IPR011006">
    <property type="entry name" value="CheY-like_superfamily"/>
</dbReference>
<evidence type="ECO:0000313" key="7">
    <source>
        <dbReference type="EMBL" id="OAF08448.1"/>
    </source>
</evidence>
<dbReference type="EMBL" id="LUUB01000062">
    <property type="protein sequence ID" value="OAF08448.1"/>
    <property type="molecule type" value="Genomic_DNA"/>
</dbReference>
<gene>
    <name evidence="7" type="ORF">AYJ54_15260</name>
</gene>
<dbReference type="PROSITE" id="PS00622">
    <property type="entry name" value="HTH_LUXR_1"/>
    <property type="match status" value="1"/>
</dbReference>
<comment type="caution">
    <text evidence="7">The sequence shown here is derived from an EMBL/GenBank/DDBJ whole genome shotgun (WGS) entry which is preliminary data.</text>
</comment>
<dbReference type="GO" id="GO:0003677">
    <property type="term" value="F:DNA binding"/>
    <property type="evidence" value="ECO:0007669"/>
    <property type="project" value="UniProtKB-KW"/>
</dbReference>
<evidence type="ECO:0000256" key="3">
    <source>
        <dbReference type="ARBA" id="ARBA00023163"/>
    </source>
</evidence>
<dbReference type="InterPro" id="IPR036388">
    <property type="entry name" value="WH-like_DNA-bd_sf"/>
</dbReference>
<dbReference type="PRINTS" id="PR00038">
    <property type="entry name" value="HTHLUXR"/>
</dbReference>
<dbReference type="Pfam" id="PF00196">
    <property type="entry name" value="GerE"/>
    <property type="match status" value="1"/>
</dbReference>
<keyword evidence="2 7" id="KW-0238">DNA-binding</keyword>
<keyword evidence="1" id="KW-0805">Transcription regulation</keyword>
<dbReference type="Gene3D" id="3.40.50.2300">
    <property type="match status" value="1"/>
</dbReference>
<dbReference type="GO" id="GO:0000160">
    <property type="term" value="P:phosphorelay signal transduction system"/>
    <property type="evidence" value="ECO:0007669"/>
    <property type="project" value="InterPro"/>
</dbReference>
<dbReference type="STRING" id="1505087.AYJ54_15260"/>
<evidence type="ECO:0000259" key="6">
    <source>
        <dbReference type="PROSITE" id="PS50110"/>
    </source>
</evidence>